<dbReference type="AlphaFoldDB" id="A0A7L7LB51"/>
<dbReference type="InterPro" id="IPR007492">
    <property type="entry name" value="LytTR_DNA-bd_dom"/>
</dbReference>
<dbReference type="Pfam" id="PF04397">
    <property type="entry name" value="LytTR"/>
    <property type="match status" value="1"/>
</dbReference>
<evidence type="ECO:0000313" key="3">
    <source>
        <dbReference type="Proteomes" id="UP000514509"/>
    </source>
</evidence>
<name>A0A7L7LB51_9BACT</name>
<protein>
    <submittedName>
        <fullName evidence="2">LytTR family transcriptional regulator DNA-binding domain-containing protein</fullName>
    </submittedName>
</protein>
<reference evidence="2 3" key="1">
    <citation type="submission" date="2020-08" db="EMBL/GenBank/DDBJ databases">
        <title>Adhaeribacter dokdonensis sp. nov., isolated from the rhizosphere of Elymus tsukushiensis, a plant native to the Dokdo Islands, Republic of Korea.</title>
        <authorList>
            <person name="Ghim S.Y."/>
        </authorList>
    </citation>
    <scope>NUCLEOTIDE SEQUENCE [LARGE SCALE GENOMIC DNA]</scope>
    <source>
        <strain evidence="2 3">KUDC8001</strain>
    </source>
</reference>
<sequence length="59" mass="6787">MNEVETLLNPKAFYRVNRSCICHIKGGQIHSYFNGKLKLDLTLAMDKEVLISRENATDF</sequence>
<evidence type="ECO:0000313" key="2">
    <source>
        <dbReference type="EMBL" id="QMU30051.1"/>
    </source>
</evidence>
<keyword evidence="2" id="KW-0238">DNA-binding</keyword>
<evidence type="ECO:0000259" key="1">
    <source>
        <dbReference type="Pfam" id="PF04397"/>
    </source>
</evidence>
<dbReference type="RefSeq" id="WP_182412509.1">
    <property type="nucleotide sequence ID" value="NZ_CP055153.1"/>
</dbReference>
<gene>
    <name evidence="2" type="ORF">HUW48_19370</name>
</gene>
<dbReference type="EMBL" id="CP055153">
    <property type="protein sequence ID" value="QMU30051.1"/>
    <property type="molecule type" value="Genomic_DNA"/>
</dbReference>
<dbReference type="KEGG" id="add:HUW48_19370"/>
<dbReference type="Proteomes" id="UP000514509">
    <property type="component" value="Chromosome"/>
</dbReference>
<feature type="domain" description="HTH LytTR-type" evidence="1">
    <location>
        <begin position="1"/>
        <end position="59"/>
    </location>
</feature>
<accession>A0A7L7LB51</accession>
<dbReference type="GO" id="GO:0003677">
    <property type="term" value="F:DNA binding"/>
    <property type="evidence" value="ECO:0007669"/>
    <property type="project" value="UniProtKB-KW"/>
</dbReference>
<keyword evidence="3" id="KW-1185">Reference proteome</keyword>
<organism evidence="2 3">
    <name type="scientific">Adhaeribacter radiodurans</name>
    <dbReference type="NCBI Taxonomy" id="2745197"/>
    <lineage>
        <taxon>Bacteria</taxon>
        <taxon>Pseudomonadati</taxon>
        <taxon>Bacteroidota</taxon>
        <taxon>Cytophagia</taxon>
        <taxon>Cytophagales</taxon>
        <taxon>Hymenobacteraceae</taxon>
        <taxon>Adhaeribacter</taxon>
    </lineage>
</organism>
<proteinExistence type="predicted"/>